<reference evidence="1 2" key="1">
    <citation type="submission" date="2014-08" db="EMBL/GenBank/DDBJ databases">
        <title>Genomic and Phenotypic Diversity of Colwellia psychrerythraea strains from Disparate Marine Basins.</title>
        <authorList>
            <person name="Techtmann S.M."/>
            <person name="Stelling S.C."/>
            <person name="Utturkar S.M."/>
            <person name="Alshibli N."/>
            <person name="Harris A."/>
            <person name="Brown S.D."/>
            <person name="Hazen T.C."/>
        </authorList>
    </citation>
    <scope>NUCLEOTIDE SEQUENCE [LARGE SCALE GENOMIC DNA]</scope>
    <source>
        <strain evidence="1 2">GAB14E</strain>
    </source>
</reference>
<protein>
    <submittedName>
        <fullName evidence="1">Uncharacterized protein</fullName>
    </submittedName>
</protein>
<accession>A0A099KCY4</accession>
<sequence>MTPVFIALVDLKPLQGCDIDPEEYNGVAVRCYIPAENEKNARSLFIKVLEECKFELIEEEFFVQEDLVEWENPDSEEATTHIQEARDTMDVVFSEFSGWDHDDPDAR</sequence>
<proteinExistence type="predicted"/>
<dbReference type="AlphaFoldDB" id="A0A099KCY4"/>
<dbReference type="Proteomes" id="UP000029868">
    <property type="component" value="Unassembled WGS sequence"/>
</dbReference>
<organism evidence="1 2">
    <name type="scientific">Colwellia psychrerythraea</name>
    <name type="common">Vibrio psychroerythus</name>
    <dbReference type="NCBI Taxonomy" id="28229"/>
    <lineage>
        <taxon>Bacteria</taxon>
        <taxon>Pseudomonadati</taxon>
        <taxon>Pseudomonadota</taxon>
        <taxon>Gammaproteobacteria</taxon>
        <taxon>Alteromonadales</taxon>
        <taxon>Colwelliaceae</taxon>
        <taxon>Colwellia</taxon>
    </lineage>
</organism>
<dbReference type="PATRIC" id="fig|28229.3.peg.4222"/>
<evidence type="ECO:0000313" key="2">
    <source>
        <dbReference type="Proteomes" id="UP000029868"/>
    </source>
</evidence>
<evidence type="ECO:0000313" key="1">
    <source>
        <dbReference type="EMBL" id="KGJ88216.1"/>
    </source>
</evidence>
<comment type="caution">
    <text evidence="1">The sequence shown here is derived from an EMBL/GenBank/DDBJ whole genome shotgun (WGS) entry which is preliminary data.</text>
</comment>
<gene>
    <name evidence="1" type="ORF">GAB14E_4245</name>
</gene>
<dbReference type="EMBL" id="JQEC01000068">
    <property type="protein sequence ID" value="KGJ88216.1"/>
    <property type="molecule type" value="Genomic_DNA"/>
</dbReference>
<dbReference type="RefSeq" id="WP_033084162.1">
    <property type="nucleotide sequence ID" value="NZ_JQEC01000068.1"/>
</dbReference>
<name>A0A099KCY4_COLPS</name>